<feature type="region of interest" description="Disordered" evidence="4">
    <location>
        <begin position="94"/>
        <end position="113"/>
    </location>
</feature>
<dbReference type="PROSITE" id="PS00440">
    <property type="entry name" value="ACYLTRANSF_C_2"/>
    <property type="match status" value="1"/>
</dbReference>
<evidence type="ECO:0000256" key="5">
    <source>
        <dbReference type="SAM" id="Phobius"/>
    </source>
</evidence>
<dbReference type="InterPro" id="IPR042231">
    <property type="entry name" value="Cho/carn_acyl_trans_2"/>
</dbReference>
<organism evidence="7 8">
    <name type="scientific">Protopolystoma xenopodis</name>
    <dbReference type="NCBI Taxonomy" id="117903"/>
    <lineage>
        <taxon>Eukaryota</taxon>
        <taxon>Metazoa</taxon>
        <taxon>Spiralia</taxon>
        <taxon>Lophotrochozoa</taxon>
        <taxon>Platyhelminthes</taxon>
        <taxon>Monogenea</taxon>
        <taxon>Polyopisthocotylea</taxon>
        <taxon>Polystomatidea</taxon>
        <taxon>Polystomatidae</taxon>
        <taxon>Protopolystoma</taxon>
    </lineage>
</organism>
<proteinExistence type="inferred from homology"/>
<comment type="caution">
    <text evidence="7">The sequence shown here is derived from an EMBL/GenBank/DDBJ whole genome shotgun (WGS) entry which is preliminary data.</text>
</comment>
<dbReference type="GO" id="GO:0006635">
    <property type="term" value="P:fatty acid beta-oxidation"/>
    <property type="evidence" value="ECO:0007669"/>
    <property type="project" value="TreeGrafter"/>
</dbReference>
<evidence type="ECO:0000256" key="3">
    <source>
        <dbReference type="RuleBase" id="RU003801"/>
    </source>
</evidence>
<dbReference type="EMBL" id="CAAALY010262444">
    <property type="protein sequence ID" value="VEL39755.1"/>
    <property type="molecule type" value="Genomic_DNA"/>
</dbReference>
<feature type="domain" description="Choline/carnitine acyltransferase" evidence="6">
    <location>
        <begin position="46"/>
        <end position="95"/>
    </location>
</feature>
<dbReference type="PANTHER" id="PTHR22589:SF16">
    <property type="entry name" value="CARNITINE O-PALMITOYLTRANSFERASE 2, MITOCHONDRIAL"/>
    <property type="match status" value="1"/>
</dbReference>
<keyword evidence="8" id="KW-1185">Reference proteome</keyword>
<evidence type="ECO:0000256" key="4">
    <source>
        <dbReference type="SAM" id="MobiDB-lite"/>
    </source>
</evidence>
<accession>A0A448XLU1</accession>
<evidence type="ECO:0000256" key="2">
    <source>
        <dbReference type="PIRSR" id="PIRSR600542-1"/>
    </source>
</evidence>
<keyword evidence="5" id="KW-1133">Transmembrane helix</keyword>
<gene>
    <name evidence="7" type="ORF">PXEA_LOCUS33195</name>
</gene>
<dbReference type="Gene3D" id="3.30.559.70">
    <property type="entry name" value="Choline/Carnitine o-acyltransferase, domain 2"/>
    <property type="match status" value="1"/>
</dbReference>
<feature type="transmembrane region" description="Helical" evidence="5">
    <location>
        <begin position="12"/>
        <end position="33"/>
    </location>
</feature>
<dbReference type="PANTHER" id="PTHR22589">
    <property type="entry name" value="CARNITINE O-ACYLTRANSFERASE"/>
    <property type="match status" value="1"/>
</dbReference>
<name>A0A448XLU1_9PLAT</name>
<dbReference type="GO" id="GO:0004095">
    <property type="term" value="F:carnitine O-palmitoyltransferase activity"/>
    <property type="evidence" value="ECO:0007669"/>
    <property type="project" value="TreeGrafter"/>
</dbReference>
<keyword evidence="1 3" id="KW-0012">Acyltransferase</keyword>
<dbReference type="Proteomes" id="UP000784294">
    <property type="component" value="Unassembled WGS sequence"/>
</dbReference>
<dbReference type="InterPro" id="IPR000542">
    <property type="entry name" value="Carn_acyl_trans"/>
</dbReference>
<comment type="similarity">
    <text evidence="3">Belongs to the carnitine/choline acetyltransferase family.</text>
</comment>
<evidence type="ECO:0000313" key="8">
    <source>
        <dbReference type="Proteomes" id="UP000784294"/>
    </source>
</evidence>
<protein>
    <recommendedName>
        <fullName evidence="6">Choline/carnitine acyltransferase domain-containing protein</fullName>
    </recommendedName>
</protein>
<dbReference type="OrthoDB" id="240216at2759"/>
<dbReference type="AlphaFoldDB" id="A0A448XLU1"/>
<evidence type="ECO:0000259" key="6">
    <source>
        <dbReference type="Pfam" id="PF00755"/>
    </source>
</evidence>
<keyword evidence="3" id="KW-0808">Transferase</keyword>
<sequence length="113" mass="12818">MNRRALIRRGKITLFAFHAILVKLRLTSIFITLNHIFLNQLKDFVAGPCDSRWFDKSLTLLINASGQAALTFEHSWGDGVAVLRFFNEVYRDSESRPAIGPDDYPATHLGNLK</sequence>
<reference evidence="7" key="1">
    <citation type="submission" date="2018-11" db="EMBL/GenBank/DDBJ databases">
        <authorList>
            <consortium name="Pathogen Informatics"/>
        </authorList>
    </citation>
    <scope>NUCLEOTIDE SEQUENCE</scope>
</reference>
<dbReference type="Pfam" id="PF00755">
    <property type="entry name" value="Carn_acyltransf"/>
    <property type="match status" value="1"/>
</dbReference>
<evidence type="ECO:0000256" key="1">
    <source>
        <dbReference type="ARBA" id="ARBA00023315"/>
    </source>
</evidence>
<dbReference type="GO" id="GO:0005739">
    <property type="term" value="C:mitochondrion"/>
    <property type="evidence" value="ECO:0007669"/>
    <property type="project" value="TreeGrafter"/>
</dbReference>
<dbReference type="InterPro" id="IPR039551">
    <property type="entry name" value="Cho/carn_acyl_trans"/>
</dbReference>
<keyword evidence="5" id="KW-0812">Transmembrane</keyword>
<feature type="active site" description="Proton acceptor" evidence="2">
    <location>
        <position position="74"/>
    </location>
</feature>
<evidence type="ECO:0000313" key="7">
    <source>
        <dbReference type="EMBL" id="VEL39755.1"/>
    </source>
</evidence>
<dbReference type="SUPFAM" id="SSF52777">
    <property type="entry name" value="CoA-dependent acyltransferases"/>
    <property type="match status" value="1"/>
</dbReference>
<keyword evidence="5" id="KW-0472">Membrane</keyword>